<accession>A0A0H3YJ91</accession>
<keyword evidence="2" id="KW-1185">Reference proteome</keyword>
<reference evidence="1 2" key="1">
    <citation type="journal article" date="2015" name="Genome Announc.">
        <title>Complete Genome Sequence of Phytopathogenic Pectobacterium atrosepticum Bacteriophage Peat1.</title>
        <authorList>
            <person name="Kalischuk M."/>
            <person name="Hachey J."/>
            <person name="Kawchuk L."/>
        </authorList>
    </citation>
    <scope>NUCLEOTIDE SEQUENCE [LARGE SCALE GENOMIC DNA]</scope>
</reference>
<dbReference type="KEGG" id="vg:26795837"/>
<name>A0A0H3YJ91_9CAUD</name>
<dbReference type="EMBL" id="KR604693">
    <property type="protein sequence ID" value="AKN21207.1"/>
    <property type="molecule type" value="Genomic_DNA"/>
</dbReference>
<organism evidence="1 2">
    <name type="scientific">Pectobacterium phage Peat1</name>
    <dbReference type="NCBI Taxonomy" id="1654601"/>
    <lineage>
        <taxon>Viruses</taxon>
        <taxon>Duplodnaviria</taxon>
        <taxon>Heunggongvirae</taxon>
        <taxon>Uroviricota</taxon>
        <taxon>Caudoviricetes</taxon>
        <taxon>Autographivirales</taxon>
        <taxon>Autoscriptoviridae</taxon>
        <taxon>Corkvirinae</taxon>
        <taxon>Phimunavirus</taxon>
        <taxon>Phimunavirus peat1</taxon>
    </lineage>
</organism>
<dbReference type="InterPro" id="IPR024345">
    <property type="entry name" value="DNA_matur_Phage_T7-like"/>
</dbReference>
<dbReference type="RefSeq" id="YP_009224681.1">
    <property type="nucleotide sequence ID" value="NC_029081.1"/>
</dbReference>
<dbReference type="GeneID" id="26795837"/>
<evidence type="ECO:0000313" key="1">
    <source>
        <dbReference type="EMBL" id="AKN21207.1"/>
    </source>
</evidence>
<protein>
    <recommendedName>
        <fullName evidence="3">DNA maturase A</fullName>
    </recommendedName>
</protein>
<evidence type="ECO:0008006" key="3">
    <source>
        <dbReference type="Google" id="ProtNLM"/>
    </source>
</evidence>
<dbReference type="Proteomes" id="UP000203782">
    <property type="component" value="Segment"/>
</dbReference>
<sequence>MAAPKSKLAELHEMLAEVMLDDLKQSKEEGIPLPAANLGVIRQFLKDNDISASMDADDMVAIRDEFKGVADAARAERKSKLTSALEDDAYSHILQ</sequence>
<evidence type="ECO:0000313" key="2">
    <source>
        <dbReference type="Proteomes" id="UP000203782"/>
    </source>
</evidence>
<dbReference type="OrthoDB" id="21624at10239"/>
<dbReference type="Pfam" id="PF11123">
    <property type="entry name" value="DNA_Packaging_2"/>
    <property type="match status" value="1"/>
</dbReference>
<proteinExistence type="predicted"/>